<dbReference type="InterPro" id="IPR050088">
    <property type="entry name" value="IspD/TarI_cytidylyltransf_bact"/>
</dbReference>
<dbReference type="Gene3D" id="3.90.550.10">
    <property type="entry name" value="Spore Coat Polysaccharide Biosynthesis Protein SpsA, Chain A"/>
    <property type="match status" value="1"/>
</dbReference>
<keyword evidence="5 7" id="KW-0548">Nucleotidyltransferase</keyword>
<dbReference type="Proteomes" id="UP000266091">
    <property type="component" value="Unassembled WGS sequence"/>
</dbReference>
<dbReference type="InterPro" id="IPR001228">
    <property type="entry name" value="IspD"/>
</dbReference>
<dbReference type="PANTHER" id="PTHR32125:SF4">
    <property type="entry name" value="2-C-METHYL-D-ERYTHRITOL 4-PHOSPHATE CYTIDYLYLTRANSFERASE, CHLOROPLASTIC"/>
    <property type="match status" value="1"/>
</dbReference>
<keyword evidence="9" id="KW-1185">Reference proteome</keyword>
<evidence type="ECO:0000256" key="5">
    <source>
        <dbReference type="ARBA" id="ARBA00022695"/>
    </source>
</evidence>
<reference evidence="8 9" key="1">
    <citation type="journal article" date="2018" name="Int. J. Syst. Evol. Microbiol.">
        <title>Mesosutterella multiformis gen. nov., sp. nov., a member of the family Sutterellaceae and Sutterella megalosphaeroides sp. nov., isolated from human faeces.</title>
        <authorList>
            <person name="Sakamoto M."/>
            <person name="Ikeyama N."/>
            <person name="Kunihiro T."/>
            <person name="Iino T."/>
            <person name="Yuki M."/>
            <person name="Ohkuma M."/>
        </authorList>
    </citation>
    <scope>NUCLEOTIDE SEQUENCE [LARGE SCALE GENOMIC DNA]</scope>
    <source>
        <strain evidence="8 9">4NBBH2</strain>
    </source>
</reference>
<dbReference type="EMBL" id="BGZJ01000001">
    <property type="protein sequence ID" value="GBO94159.1"/>
    <property type="molecule type" value="Genomic_DNA"/>
</dbReference>
<evidence type="ECO:0000313" key="9">
    <source>
        <dbReference type="Proteomes" id="UP000266091"/>
    </source>
</evidence>
<comment type="function">
    <text evidence="7">Catalyzes the formation of 4-diphosphocytidyl-2-C-methyl-D-erythritol from CTP and 2-C-methyl-D-erythritol 4-phosphate (MEP).</text>
</comment>
<comment type="pathway">
    <text evidence="2 7">Isoprenoid biosynthesis; isopentenyl diphosphate biosynthesis via DXP pathway; isopentenyl diphosphate from 1-deoxy-D-xylulose 5-phosphate: step 2/6.</text>
</comment>
<dbReference type="NCBIfam" id="TIGR00453">
    <property type="entry name" value="ispD"/>
    <property type="match status" value="1"/>
</dbReference>
<evidence type="ECO:0000256" key="6">
    <source>
        <dbReference type="ARBA" id="ARBA00023229"/>
    </source>
</evidence>
<dbReference type="PROSITE" id="PS01295">
    <property type="entry name" value="ISPD"/>
    <property type="match status" value="1"/>
</dbReference>
<comment type="catalytic activity">
    <reaction evidence="1 7">
        <text>2-C-methyl-D-erythritol 4-phosphate + CTP + H(+) = 4-CDP-2-C-methyl-D-erythritol + diphosphate</text>
        <dbReference type="Rhea" id="RHEA:13429"/>
        <dbReference type="ChEBI" id="CHEBI:15378"/>
        <dbReference type="ChEBI" id="CHEBI:33019"/>
        <dbReference type="ChEBI" id="CHEBI:37563"/>
        <dbReference type="ChEBI" id="CHEBI:57823"/>
        <dbReference type="ChEBI" id="CHEBI:58262"/>
        <dbReference type="EC" id="2.7.7.60"/>
    </reaction>
</comment>
<accession>A0A401LMK4</accession>
<evidence type="ECO:0000256" key="1">
    <source>
        <dbReference type="ARBA" id="ARBA00001282"/>
    </source>
</evidence>
<gene>
    <name evidence="7 8" type="primary">ispD</name>
    <name evidence="8" type="ORF">MESMUL_15130</name>
</gene>
<evidence type="ECO:0000313" key="8">
    <source>
        <dbReference type="EMBL" id="GBO94159.1"/>
    </source>
</evidence>
<accession>A0A388SFB6</accession>
<dbReference type="UniPathway" id="UPA00056">
    <property type="reaction ID" value="UER00093"/>
</dbReference>
<dbReference type="InterPro" id="IPR029044">
    <property type="entry name" value="Nucleotide-diphossugar_trans"/>
</dbReference>
<dbReference type="GO" id="GO:0019288">
    <property type="term" value="P:isopentenyl diphosphate biosynthetic process, methylerythritol 4-phosphate pathway"/>
    <property type="evidence" value="ECO:0007669"/>
    <property type="project" value="UniProtKB-UniRule"/>
</dbReference>
<evidence type="ECO:0000256" key="4">
    <source>
        <dbReference type="ARBA" id="ARBA00022679"/>
    </source>
</evidence>
<evidence type="ECO:0000256" key="3">
    <source>
        <dbReference type="ARBA" id="ARBA00009789"/>
    </source>
</evidence>
<feature type="site" description="Positions MEP for the nucleophilic attack" evidence="7">
    <location>
        <position position="216"/>
    </location>
</feature>
<feature type="site" description="Transition state stabilizer" evidence="7">
    <location>
        <position position="20"/>
    </location>
</feature>
<dbReference type="InterPro" id="IPR018294">
    <property type="entry name" value="ISPD_synthase_CS"/>
</dbReference>
<feature type="site" description="Transition state stabilizer" evidence="7">
    <location>
        <position position="27"/>
    </location>
</feature>
<comment type="similarity">
    <text evidence="3 7">Belongs to the IspD/TarI cytidylyltransferase family. IspD subfamily.</text>
</comment>
<dbReference type="FunFam" id="3.90.550.10:FF:000003">
    <property type="entry name" value="2-C-methyl-D-erythritol 4-phosphate cytidylyltransferase"/>
    <property type="match status" value="1"/>
</dbReference>
<keyword evidence="4 7" id="KW-0808">Transferase</keyword>
<dbReference type="Pfam" id="PF01128">
    <property type="entry name" value="IspD"/>
    <property type="match status" value="1"/>
</dbReference>
<dbReference type="AlphaFoldDB" id="A0A388SFB6"/>
<dbReference type="InterPro" id="IPR034683">
    <property type="entry name" value="IspD/TarI"/>
</dbReference>
<protein>
    <recommendedName>
        <fullName evidence="7">2-C-methyl-D-erythritol 4-phosphate cytidylyltransferase</fullName>
        <ecNumber evidence="7">2.7.7.60</ecNumber>
    </recommendedName>
    <alternativeName>
        <fullName evidence="7">4-diphosphocytidyl-2C-methyl-D-erythritol synthase</fullName>
    </alternativeName>
    <alternativeName>
        <fullName evidence="7">MEP cytidylyltransferase</fullName>
        <shortName evidence="7">MCT</shortName>
    </alternativeName>
</protein>
<evidence type="ECO:0000256" key="7">
    <source>
        <dbReference type="HAMAP-Rule" id="MF_00108"/>
    </source>
</evidence>
<evidence type="ECO:0000256" key="2">
    <source>
        <dbReference type="ARBA" id="ARBA00004787"/>
    </source>
</evidence>
<dbReference type="EC" id="2.7.7.60" evidence="7"/>
<dbReference type="PANTHER" id="PTHR32125">
    <property type="entry name" value="2-C-METHYL-D-ERYTHRITOL 4-PHOSPHATE CYTIDYLYLTRANSFERASE, CHLOROPLASTIC"/>
    <property type="match status" value="1"/>
</dbReference>
<organism evidence="8 9">
    <name type="scientific">Mesosutterella multiformis</name>
    <dbReference type="NCBI Taxonomy" id="2259133"/>
    <lineage>
        <taxon>Bacteria</taxon>
        <taxon>Pseudomonadati</taxon>
        <taxon>Pseudomonadota</taxon>
        <taxon>Betaproteobacteria</taxon>
        <taxon>Burkholderiales</taxon>
        <taxon>Sutterellaceae</taxon>
        <taxon>Mesosutterella</taxon>
    </lineage>
</organism>
<dbReference type="SUPFAM" id="SSF53448">
    <property type="entry name" value="Nucleotide-diphospho-sugar transferases"/>
    <property type="match status" value="1"/>
</dbReference>
<keyword evidence="6 7" id="KW-0414">Isoprene biosynthesis</keyword>
<name>A0A388SFB6_9BURK</name>
<dbReference type="CDD" id="cd02516">
    <property type="entry name" value="CDP-ME_synthetase"/>
    <property type="match status" value="1"/>
</dbReference>
<dbReference type="GO" id="GO:0050518">
    <property type="term" value="F:2-C-methyl-D-erythritol 4-phosphate cytidylyltransferase activity"/>
    <property type="evidence" value="ECO:0007669"/>
    <property type="project" value="UniProtKB-UniRule"/>
</dbReference>
<feature type="site" description="Positions MEP for the nucleophilic attack" evidence="7">
    <location>
        <position position="163"/>
    </location>
</feature>
<dbReference type="HAMAP" id="MF_00108">
    <property type="entry name" value="IspD"/>
    <property type="match status" value="1"/>
</dbReference>
<sequence>MKEEESRFYALVPASGVGRRMGLAVPKQYLRLAGETVLSLTVRALHDSGIFSGILVVVSETDAWIDEETFPEGVSVVRRGGETRADTVVNGLETLSGGAVFPASGSDWVMVHDAARPFVDPADIRKLRDEVLSAGHGAILAMPMADTVKEASPDRRILATRDRKSLWRAATPQAFRLSELLSALRRGTEGVTDESSAMERTGHPVSVVPGSTLNFKITTPDDALIAEAIAESRLRKHP</sequence>
<dbReference type="RefSeq" id="WP_160117864.1">
    <property type="nucleotide sequence ID" value="NZ_BGZJ01000001.1"/>
</dbReference>
<comment type="caution">
    <text evidence="8">The sequence shown here is derived from an EMBL/GenBank/DDBJ whole genome shotgun (WGS) entry which is preliminary data.</text>
</comment>
<proteinExistence type="inferred from homology"/>